<dbReference type="SMART" id="SM01085">
    <property type="entry name" value="CK_II_beta"/>
    <property type="match status" value="1"/>
</dbReference>
<reference evidence="3" key="1">
    <citation type="submission" date="2022-08" db="EMBL/GenBank/DDBJ databases">
        <title>Novel sulfate-reducing endosymbionts in the free-living metamonad Anaeramoeba.</title>
        <authorList>
            <person name="Jerlstrom-Hultqvist J."/>
            <person name="Cepicka I."/>
            <person name="Gallot-Lavallee L."/>
            <person name="Salas-Leiva D."/>
            <person name="Curtis B.A."/>
            <person name="Zahonova K."/>
            <person name="Pipaliya S."/>
            <person name="Dacks J."/>
            <person name="Roger A.J."/>
        </authorList>
    </citation>
    <scope>NUCLEOTIDE SEQUENCE</scope>
    <source>
        <strain evidence="3">Schooner1</strain>
    </source>
</reference>
<dbReference type="InterPro" id="IPR000704">
    <property type="entry name" value="Casein_kinase_II_reg-sub"/>
</dbReference>
<dbReference type="PANTHER" id="PTHR11740:SF0">
    <property type="entry name" value="CASEIN KINASE II SUBUNIT BETA"/>
    <property type="match status" value="1"/>
</dbReference>
<dbReference type="Pfam" id="PF01214">
    <property type="entry name" value="CK_II_beta"/>
    <property type="match status" value="1"/>
</dbReference>
<protein>
    <recommendedName>
        <fullName evidence="2">Casein kinase II subunit beta</fullName>
        <shortName evidence="2">CK II beta</shortName>
    </recommendedName>
</protein>
<keyword evidence="3" id="KW-0418">Kinase</keyword>
<dbReference type="Gene3D" id="1.10.1820.10">
    <property type="entry name" value="protein kinase ck2 holoenzyme, chain C, domain 1"/>
    <property type="match status" value="1"/>
</dbReference>
<dbReference type="PROSITE" id="PS01101">
    <property type="entry name" value="CK2_BETA"/>
    <property type="match status" value="1"/>
</dbReference>
<evidence type="ECO:0000313" key="3">
    <source>
        <dbReference type="EMBL" id="KAJ6242300.1"/>
    </source>
</evidence>
<dbReference type="Proteomes" id="UP001150062">
    <property type="component" value="Unassembled WGS sequence"/>
</dbReference>
<evidence type="ECO:0000256" key="1">
    <source>
        <dbReference type="ARBA" id="ARBA00006941"/>
    </source>
</evidence>
<organism evidence="3 4">
    <name type="scientific">Anaeramoeba flamelloides</name>
    <dbReference type="NCBI Taxonomy" id="1746091"/>
    <lineage>
        <taxon>Eukaryota</taxon>
        <taxon>Metamonada</taxon>
        <taxon>Anaeramoebidae</taxon>
        <taxon>Anaeramoeba</taxon>
    </lineage>
</organism>
<evidence type="ECO:0000256" key="2">
    <source>
        <dbReference type="RuleBase" id="RU361268"/>
    </source>
</evidence>
<comment type="similarity">
    <text evidence="1 2">Belongs to the casein kinase 2 subunit beta family.</text>
</comment>
<dbReference type="EMBL" id="JAOAOG010000176">
    <property type="protein sequence ID" value="KAJ6242300.1"/>
    <property type="molecule type" value="Genomic_DNA"/>
</dbReference>
<dbReference type="SUPFAM" id="SSF57798">
    <property type="entry name" value="Casein kinase II beta subunit"/>
    <property type="match status" value="1"/>
</dbReference>
<comment type="subunit">
    <text evidence="2">Tetramer of two alpha and two beta subunits.</text>
</comment>
<dbReference type="PANTHER" id="PTHR11740">
    <property type="entry name" value="CASEIN KINASE II SUBUNIT BETA"/>
    <property type="match status" value="1"/>
</dbReference>
<dbReference type="GO" id="GO:0016301">
    <property type="term" value="F:kinase activity"/>
    <property type="evidence" value="ECO:0007669"/>
    <property type="project" value="UniProtKB-KW"/>
</dbReference>
<name>A0ABQ8YCH3_9EUKA</name>
<dbReference type="InterPro" id="IPR016149">
    <property type="entry name" value="Casein_kin_II_reg-sub_N"/>
</dbReference>
<accession>A0ABQ8YCH3</accession>
<proteinExistence type="inferred from homology"/>
<sequence>MSSEGSNSDKEIEQTQQSWVEKFCLSPRNIFFCYIDSEYLKSNFNFTGLKKYSKNFRTVVKILRDEVSLDLEKMSKEQKVQIENETQLIYGLLHARYIVTDEGMRRMAKKYQKGIFGKCPQVFCQRQPCLPIGRSDTPHKGAVKLYCPKCRDVYLAKTKFRRIDGAYFGTTFAHMLLNVHPQLSPREAPRKYVPKIFGFEIHPSVSPYQEEEEEDEKEKKN</sequence>
<comment type="caution">
    <text evidence="3">The sequence shown here is derived from an EMBL/GenBank/DDBJ whole genome shotgun (WGS) entry which is preliminary data.</text>
</comment>
<keyword evidence="4" id="KW-1185">Reference proteome</keyword>
<gene>
    <name evidence="3" type="ORF">M0813_22743</name>
</gene>
<dbReference type="Gene3D" id="2.20.25.20">
    <property type="match status" value="1"/>
</dbReference>
<evidence type="ECO:0000313" key="4">
    <source>
        <dbReference type="Proteomes" id="UP001150062"/>
    </source>
</evidence>
<dbReference type="InterPro" id="IPR035991">
    <property type="entry name" value="Casein_kinase_II_beta-like"/>
</dbReference>
<dbReference type="PRINTS" id="PR00472">
    <property type="entry name" value="CASNKINASEII"/>
</dbReference>
<keyword evidence="3" id="KW-0808">Transferase</keyword>